<gene>
    <name evidence="2" type="ORF">T4A_12076</name>
</gene>
<organism evidence="2 3">
    <name type="scientific">Trichinella pseudospiralis</name>
    <name type="common">Parasitic roundworm</name>
    <dbReference type="NCBI Taxonomy" id="6337"/>
    <lineage>
        <taxon>Eukaryota</taxon>
        <taxon>Metazoa</taxon>
        <taxon>Ecdysozoa</taxon>
        <taxon>Nematoda</taxon>
        <taxon>Enoplea</taxon>
        <taxon>Dorylaimia</taxon>
        <taxon>Trichinellida</taxon>
        <taxon>Trichinellidae</taxon>
        <taxon>Trichinella</taxon>
    </lineage>
</organism>
<evidence type="ECO:0000256" key="1">
    <source>
        <dbReference type="SAM" id="MobiDB-lite"/>
    </source>
</evidence>
<feature type="region of interest" description="Disordered" evidence="1">
    <location>
        <begin position="1"/>
        <end position="36"/>
    </location>
</feature>
<dbReference type="EMBL" id="JYDR01000053">
    <property type="protein sequence ID" value="KRY71814.1"/>
    <property type="molecule type" value="Genomic_DNA"/>
</dbReference>
<evidence type="ECO:0000313" key="3">
    <source>
        <dbReference type="Proteomes" id="UP000054632"/>
    </source>
</evidence>
<comment type="caution">
    <text evidence="2">The sequence shown here is derived from an EMBL/GenBank/DDBJ whole genome shotgun (WGS) entry which is preliminary data.</text>
</comment>
<proteinExistence type="predicted"/>
<dbReference type="AlphaFoldDB" id="A0A0V1EDL3"/>
<dbReference type="Proteomes" id="UP000054632">
    <property type="component" value="Unassembled WGS sequence"/>
</dbReference>
<evidence type="ECO:0000313" key="2">
    <source>
        <dbReference type="EMBL" id="KRY71814.1"/>
    </source>
</evidence>
<feature type="compositionally biased region" description="Low complexity" evidence="1">
    <location>
        <begin position="18"/>
        <end position="36"/>
    </location>
</feature>
<name>A0A0V1EDL3_TRIPS</name>
<reference evidence="2 3" key="1">
    <citation type="submission" date="2015-01" db="EMBL/GenBank/DDBJ databases">
        <title>Evolution of Trichinella species and genotypes.</title>
        <authorList>
            <person name="Korhonen P.K."/>
            <person name="Edoardo P."/>
            <person name="Giuseppe L.R."/>
            <person name="Gasser R.B."/>
        </authorList>
    </citation>
    <scope>NUCLEOTIDE SEQUENCE [LARGE SCALE GENOMIC DNA]</scope>
    <source>
        <strain evidence="2">ISS13</strain>
    </source>
</reference>
<sequence length="36" mass="3807">MVEPTTPTTLIRPKFALNSSNSSGGGSSSNKQQQQQ</sequence>
<protein>
    <submittedName>
        <fullName evidence="2">Uncharacterized protein</fullName>
    </submittedName>
</protein>
<accession>A0A0V1EDL3</accession>